<feature type="region of interest" description="Disordered" evidence="1">
    <location>
        <begin position="74"/>
        <end position="100"/>
    </location>
</feature>
<dbReference type="Pfam" id="PF25312">
    <property type="entry name" value="Allergen_Asp_f_4"/>
    <property type="match status" value="1"/>
</dbReference>
<protein>
    <recommendedName>
        <fullName evidence="5">Allergen Asp f 4</fullName>
    </recommendedName>
</protein>
<feature type="non-terminal residue" evidence="3">
    <location>
        <position position="334"/>
    </location>
</feature>
<keyword evidence="4" id="KW-1185">Reference proteome</keyword>
<comment type="caution">
    <text evidence="3">The sequence shown here is derived from an EMBL/GenBank/DDBJ whole genome shotgun (WGS) entry which is preliminary data.</text>
</comment>
<dbReference type="InterPro" id="IPR038903">
    <property type="entry name" value="Allergen_Asp_f_4"/>
</dbReference>
<evidence type="ECO:0000256" key="2">
    <source>
        <dbReference type="SAM" id="SignalP"/>
    </source>
</evidence>
<dbReference type="OrthoDB" id="118256at2759"/>
<keyword evidence="2" id="KW-0732">Signal</keyword>
<dbReference type="Proteomes" id="UP000258309">
    <property type="component" value="Unassembled WGS sequence"/>
</dbReference>
<evidence type="ECO:0000313" key="4">
    <source>
        <dbReference type="Proteomes" id="UP000258309"/>
    </source>
</evidence>
<evidence type="ECO:0000256" key="1">
    <source>
        <dbReference type="SAM" id="MobiDB-lite"/>
    </source>
</evidence>
<feature type="signal peptide" evidence="2">
    <location>
        <begin position="1"/>
        <end position="23"/>
    </location>
</feature>
<dbReference type="EMBL" id="NCSJ02000490">
    <property type="protein sequence ID" value="RFU24192.1"/>
    <property type="molecule type" value="Genomic_DNA"/>
</dbReference>
<dbReference type="AlphaFoldDB" id="A0A3E2GSX9"/>
<dbReference type="PANTHER" id="PTHR42039">
    <property type="entry name" value="PUTATIVE (AFU_ORTHOLOGUE AFUA_3G02940)-RELATED"/>
    <property type="match status" value="1"/>
</dbReference>
<accession>A0A3E2GSX9</accession>
<sequence>MRYSTATAAAAMVVALNLGEVLATPTHAHLHRAIHEKKDVDWDALDWDKMGINWSSAYAAGQASKAAAVSAAPTTTTTTTTTAAPTTTATSASTTSKAAAPATSTTALTSALPTATKAAVKSDNIIADLWHDLVGFSNARTSFGGQSAASGSAGDNYVGNCGVPYGSNIIKVASREGYPYTNEFINTSGESMTIVVWNKIGSDGQVLSGSALAPKNAALTFALAPGQSQIVAFDENSQVGWAQATDQLAASGAFATTWGEANFNGGGSGYDVSAIMNPNGSNYDMTISSTEASCISSMTENYWLTDTQPIGNSDGSCFIAQSSTTLTTKMGGTV</sequence>
<proteinExistence type="predicted"/>
<feature type="chain" id="PRO_5017703444" description="Allergen Asp f 4" evidence="2">
    <location>
        <begin position="24"/>
        <end position="334"/>
    </location>
</feature>
<evidence type="ECO:0000313" key="3">
    <source>
        <dbReference type="EMBL" id="RFU24192.1"/>
    </source>
</evidence>
<gene>
    <name evidence="3" type="ORF">B7463_g12144</name>
</gene>
<organism evidence="3 4">
    <name type="scientific">Scytalidium lignicola</name>
    <name type="common">Hyphomycete</name>
    <dbReference type="NCBI Taxonomy" id="5539"/>
    <lineage>
        <taxon>Eukaryota</taxon>
        <taxon>Fungi</taxon>
        <taxon>Dikarya</taxon>
        <taxon>Ascomycota</taxon>
        <taxon>Pezizomycotina</taxon>
        <taxon>Leotiomycetes</taxon>
        <taxon>Leotiomycetes incertae sedis</taxon>
        <taxon>Scytalidium</taxon>
    </lineage>
</organism>
<evidence type="ECO:0008006" key="5">
    <source>
        <dbReference type="Google" id="ProtNLM"/>
    </source>
</evidence>
<feature type="non-terminal residue" evidence="3">
    <location>
        <position position="1"/>
    </location>
</feature>
<dbReference type="GO" id="GO:0019863">
    <property type="term" value="F:IgE binding"/>
    <property type="evidence" value="ECO:0007669"/>
    <property type="project" value="InterPro"/>
</dbReference>
<dbReference type="OMA" id="TWGEAQF"/>
<name>A0A3E2GSX9_SCYLI</name>
<reference evidence="3 4" key="1">
    <citation type="submission" date="2018-05" db="EMBL/GenBank/DDBJ databases">
        <title>Draft genome sequence of Scytalidium lignicola DSM 105466, a ubiquitous saprotrophic fungus.</title>
        <authorList>
            <person name="Buettner E."/>
            <person name="Gebauer A.M."/>
            <person name="Hofrichter M."/>
            <person name="Liers C."/>
            <person name="Kellner H."/>
        </authorList>
    </citation>
    <scope>NUCLEOTIDE SEQUENCE [LARGE SCALE GENOMIC DNA]</scope>
    <source>
        <strain evidence="3 4">DSM 105466</strain>
    </source>
</reference>
<dbReference type="PANTHER" id="PTHR42039:SF1">
    <property type="entry name" value="PUTATIVE (AFU_ORTHOLOGUE AFUA_3G02940)-RELATED"/>
    <property type="match status" value="1"/>
</dbReference>
<dbReference type="GO" id="GO:0005576">
    <property type="term" value="C:extracellular region"/>
    <property type="evidence" value="ECO:0007669"/>
    <property type="project" value="InterPro"/>
</dbReference>